<dbReference type="NCBIfam" id="TIGR03570">
    <property type="entry name" value="NeuD_NnaD"/>
    <property type="match status" value="1"/>
</dbReference>
<dbReference type="InterPro" id="IPR050179">
    <property type="entry name" value="Trans_hexapeptide_repeat"/>
</dbReference>
<feature type="binding site" evidence="2">
    <location>
        <position position="164"/>
    </location>
    <ligand>
        <name>acetyl-CoA</name>
        <dbReference type="ChEBI" id="CHEBI:57288"/>
    </ligand>
</feature>
<keyword evidence="5" id="KW-1185">Reference proteome</keyword>
<organism evidence="4 5">
    <name type="scientific">Pseudodesulfovibrio alkaliphilus</name>
    <dbReference type="NCBI Taxonomy" id="2661613"/>
    <lineage>
        <taxon>Bacteria</taxon>
        <taxon>Pseudomonadati</taxon>
        <taxon>Thermodesulfobacteriota</taxon>
        <taxon>Desulfovibrionia</taxon>
        <taxon>Desulfovibrionales</taxon>
        <taxon>Desulfovibrionaceae</taxon>
    </lineage>
</organism>
<dbReference type="RefSeq" id="WP_367614030.1">
    <property type="nucleotide sequence ID" value="NZ_WODC01000004.1"/>
</dbReference>
<dbReference type="SUPFAM" id="SSF51161">
    <property type="entry name" value="Trimeric LpxA-like enzymes"/>
    <property type="match status" value="1"/>
</dbReference>
<dbReference type="EMBL" id="WODC01000004">
    <property type="protein sequence ID" value="MUM77511.1"/>
    <property type="molecule type" value="Genomic_DNA"/>
</dbReference>
<evidence type="ECO:0000256" key="1">
    <source>
        <dbReference type="ARBA" id="ARBA00007274"/>
    </source>
</evidence>
<dbReference type="Gene3D" id="3.40.50.20">
    <property type="match status" value="1"/>
</dbReference>
<comment type="similarity">
    <text evidence="1">Belongs to the transferase hexapeptide repeat family.</text>
</comment>
<keyword evidence="4" id="KW-0808">Transferase</keyword>
<dbReference type="InterPro" id="IPR001451">
    <property type="entry name" value="Hexapep"/>
</dbReference>
<evidence type="ECO:0000313" key="5">
    <source>
        <dbReference type="Proteomes" id="UP000461162"/>
    </source>
</evidence>
<dbReference type="InterPro" id="IPR041561">
    <property type="entry name" value="PglD_N"/>
</dbReference>
<accession>A0A7K1KNP8</accession>
<sequence length="205" mass="20010">MRVLIVGNGGHALVVADILACAEGMAPLGHVEKDAGSGSVAQSGLPLHGGIASLGTVPHDAVVVAIGDNRTRMAVADSLADEGEVLASAIHPSAVIARDAVIGAGCVVCAGVVVNPGCSIGRNVILNTGCTVDHHCRIGDHAHIAPGVNLAGGVSVGRGAFVGIGACAIPGVTIGEWAVVGAGAAVVRDVPSGRSVVGVPARERT</sequence>
<evidence type="ECO:0000313" key="4">
    <source>
        <dbReference type="EMBL" id="MUM77511.1"/>
    </source>
</evidence>
<dbReference type="Gene3D" id="2.160.10.10">
    <property type="entry name" value="Hexapeptide repeat proteins"/>
    <property type="match status" value="1"/>
</dbReference>
<gene>
    <name evidence="4" type="ORF">GKC30_07700</name>
</gene>
<dbReference type="PANTHER" id="PTHR43300">
    <property type="entry name" value="ACETYLTRANSFERASE"/>
    <property type="match status" value="1"/>
</dbReference>
<dbReference type="Proteomes" id="UP000461162">
    <property type="component" value="Unassembled WGS sequence"/>
</dbReference>
<evidence type="ECO:0000256" key="2">
    <source>
        <dbReference type="PIRSR" id="PIRSR620019-2"/>
    </source>
</evidence>
<dbReference type="AlphaFoldDB" id="A0A7K1KNP8"/>
<dbReference type="PANTHER" id="PTHR43300:SF7">
    <property type="entry name" value="UDP-N-ACETYLBACILLOSAMINE N-ACETYLTRANSFERASE"/>
    <property type="match status" value="1"/>
</dbReference>
<name>A0A7K1KNP8_9BACT</name>
<feature type="domain" description="PglD N-terminal" evidence="3">
    <location>
        <begin position="2"/>
        <end position="79"/>
    </location>
</feature>
<evidence type="ECO:0000259" key="3">
    <source>
        <dbReference type="Pfam" id="PF17836"/>
    </source>
</evidence>
<dbReference type="GO" id="GO:0016740">
    <property type="term" value="F:transferase activity"/>
    <property type="evidence" value="ECO:0007669"/>
    <property type="project" value="UniProtKB-KW"/>
</dbReference>
<feature type="binding site" evidence="2">
    <location>
        <position position="143"/>
    </location>
    <ligand>
        <name>acetyl-CoA</name>
        <dbReference type="ChEBI" id="CHEBI:57288"/>
    </ligand>
</feature>
<dbReference type="Pfam" id="PF17836">
    <property type="entry name" value="PglD_N"/>
    <property type="match status" value="1"/>
</dbReference>
<protein>
    <submittedName>
        <fullName evidence="4">Transferase</fullName>
    </submittedName>
</protein>
<comment type="caution">
    <text evidence="4">The sequence shown here is derived from an EMBL/GenBank/DDBJ whole genome shotgun (WGS) entry which is preliminary data.</text>
</comment>
<proteinExistence type="inferred from homology"/>
<dbReference type="InterPro" id="IPR020019">
    <property type="entry name" value="AcTrfase_PglD-like"/>
</dbReference>
<dbReference type="InterPro" id="IPR011004">
    <property type="entry name" value="Trimer_LpxA-like_sf"/>
</dbReference>
<reference evidence="4 5" key="1">
    <citation type="submission" date="2019-11" db="EMBL/GenBank/DDBJ databases">
        <title>Pseudodesulfovibrio alkaliphilus, sp. nov., an alkaliphilic sulfate-reducing bacteria from mud volcano of Taman peninsula, Russia.</title>
        <authorList>
            <person name="Frolova A."/>
            <person name="Merkel A.Y."/>
            <person name="Slobodkin A.I."/>
        </authorList>
    </citation>
    <scope>NUCLEOTIDE SEQUENCE [LARGE SCALE GENOMIC DNA]</scope>
    <source>
        <strain evidence="4 5">F-1</strain>
    </source>
</reference>
<dbReference type="CDD" id="cd03360">
    <property type="entry name" value="LbH_AT_putative"/>
    <property type="match status" value="1"/>
</dbReference>
<feature type="binding site" evidence="2">
    <location>
        <position position="67"/>
    </location>
    <ligand>
        <name>substrate</name>
    </ligand>
</feature>
<dbReference type="Pfam" id="PF00132">
    <property type="entry name" value="Hexapep"/>
    <property type="match status" value="1"/>
</dbReference>